<dbReference type="RefSeq" id="WP_346337772.1">
    <property type="nucleotide sequence ID" value="NZ_JBBYXI010000005.1"/>
</dbReference>
<dbReference type="Proteomes" id="UP001418637">
    <property type="component" value="Unassembled WGS sequence"/>
</dbReference>
<feature type="transmembrane region" description="Helical" evidence="6">
    <location>
        <begin position="152"/>
        <end position="170"/>
    </location>
</feature>
<evidence type="ECO:0000256" key="5">
    <source>
        <dbReference type="ARBA" id="ARBA00023136"/>
    </source>
</evidence>
<dbReference type="InterPro" id="IPR002293">
    <property type="entry name" value="AA/rel_permease1"/>
</dbReference>
<feature type="transmembrane region" description="Helical" evidence="6">
    <location>
        <begin position="253"/>
        <end position="277"/>
    </location>
</feature>
<comment type="caution">
    <text evidence="7">The sequence shown here is derived from an EMBL/GenBank/DDBJ whole genome shotgun (WGS) entry which is preliminary data.</text>
</comment>
<dbReference type="PANTHER" id="PTHR43243">
    <property type="entry name" value="INNER MEMBRANE TRANSPORTER YGJI-RELATED"/>
    <property type="match status" value="1"/>
</dbReference>
<dbReference type="PANTHER" id="PTHR43243:SF4">
    <property type="entry name" value="CATIONIC AMINO ACID TRANSPORTER 4"/>
    <property type="match status" value="1"/>
</dbReference>
<feature type="transmembrane region" description="Helical" evidence="6">
    <location>
        <begin position="30"/>
        <end position="52"/>
    </location>
</feature>
<evidence type="ECO:0000256" key="1">
    <source>
        <dbReference type="ARBA" id="ARBA00004141"/>
    </source>
</evidence>
<evidence type="ECO:0000256" key="2">
    <source>
        <dbReference type="ARBA" id="ARBA00022448"/>
    </source>
</evidence>
<comment type="subcellular location">
    <subcellularLocation>
        <location evidence="1">Membrane</location>
        <topology evidence="1">Multi-pass membrane protein</topology>
    </subcellularLocation>
</comment>
<keyword evidence="3 6" id="KW-0812">Transmembrane</keyword>
<evidence type="ECO:0000313" key="8">
    <source>
        <dbReference type="Proteomes" id="UP001418637"/>
    </source>
</evidence>
<feature type="transmembrane region" description="Helical" evidence="6">
    <location>
        <begin position="430"/>
        <end position="449"/>
    </location>
</feature>
<organism evidence="7 8">
    <name type="scientific">Hohaiivirga grylli</name>
    <dbReference type="NCBI Taxonomy" id="3133970"/>
    <lineage>
        <taxon>Bacteria</taxon>
        <taxon>Pseudomonadati</taxon>
        <taxon>Pseudomonadota</taxon>
        <taxon>Alphaproteobacteria</taxon>
        <taxon>Hyphomicrobiales</taxon>
        <taxon>Methylobacteriaceae</taxon>
        <taxon>Hohaiivirga</taxon>
    </lineage>
</organism>
<evidence type="ECO:0000256" key="3">
    <source>
        <dbReference type="ARBA" id="ARBA00022692"/>
    </source>
</evidence>
<feature type="transmembrane region" description="Helical" evidence="6">
    <location>
        <begin position="214"/>
        <end position="232"/>
    </location>
</feature>
<keyword evidence="4 6" id="KW-1133">Transmembrane helix</keyword>
<name>A0ABV0BLE7_9HYPH</name>
<feature type="transmembrane region" description="Helical" evidence="6">
    <location>
        <begin position="346"/>
        <end position="365"/>
    </location>
</feature>
<feature type="transmembrane region" description="Helical" evidence="6">
    <location>
        <begin position="90"/>
        <end position="111"/>
    </location>
</feature>
<proteinExistence type="predicted"/>
<evidence type="ECO:0000256" key="4">
    <source>
        <dbReference type="ARBA" id="ARBA00022989"/>
    </source>
</evidence>
<evidence type="ECO:0000256" key="6">
    <source>
        <dbReference type="SAM" id="Phobius"/>
    </source>
</evidence>
<reference evidence="7 8" key="1">
    <citation type="submission" date="2024-04" db="EMBL/GenBank/DDBJ databases">
        <title>A novel species isolated from cricket.</title>
        <authorList>
            <person name="Wang H.-C."/>
        </authorList>
    </citation>
    <scope>NUCLEOTIDE SEQUENCE [LARGE SCALE GENOMIC DNA]</scope>
    <source>
        <strain evidence="7 8">WL0021</strain>
    </source>
</reference>
<feature type="transmembrane region" description="Helical" evidence="6">
    <location>
        <begin position="297"/>
        <end position="320"/>
    </location>
</feature>
<keyword evidence="2" id="KW-0813">Transport</keyword>
<dbReference type="EMBL" id="JBBYXI010000005">
    <property type="protein sequence ID" value="MEN3931724.1"/>
    <property type="molecule type" value="Genomic_DNA"/>
</dbReference>
<keyword evidence="5 6" id="KW-0472">Membrane</keyword>
<dbReference type="Gene3D" id="1.20.1740.10">
    <property type="entry name" value="Amino acid/polyamine transporter I"/>
    <property type="match status" value="1"/>
</dbReference>
<evidence type="ECO:0000313" key="7">
    <source>
        <dbReference type="EMBL" id="MEN3931724.1"/>
    </source>
</evidence>
<sequence length="460" mass="48627">MNLFRTKSIAKLKEQVAQTALRKSLGAMDVALMGIGVIIGAGIFVLTGTAAATAAGPAIMLSFLLSSIACVFICLVYSELAAAVPASGSAYTFSYVGAGEFMAWLVGWALILEYSIGASAVAGGWSYYLVGLLKSGGIELPHALVNNPADGGIINAPASFIALFITFLLVRGVKESATANRILVAVKLSAIFLFILLAGPNIDPRNWEPFFPYGWAGVPAGAALIFFSYLGVDSLVTAAEETRNPQKDMPLGIIISLVVCTVLYIAVAAVMTGAVPYSQLNTGEPVSYVLRTIGYNFGSAIVGVGAVAGLTTVCLVMIYAQTRAFFAMSRDGLLPKKLCKVHPKYGTPYIVTIIVGCTVALIAGLTPINMVAEMCNVGTLFAFIVACSSAMILRKRQPHIDRPFRCPSLYLVASLAIISCLIIMQGLAGLTWMLFIGWVTVGIAIYFIYGRHNSVLAKGE</sequence>
<gene>
    <name evidence="7" type="ORF">WJT86_11725</name>
</gene>
<feature type="transmembrane region" description="Helical" evidence="6">
    <location>
        <begin position="58"/>
        <end position="78"/>
    </location>
</feature>
<protein>
    <submittedName>
        <fullName evidence="7">Amino acid permease</fullName>
    </submittedName>
</protein>
<keyword evidence="8" id="KW-1185">Reference proteome</keyword>
<accession>A0ABV0BLE7</accession>
<feature type="transmembrane region" description="Helical" evidence="6">
    <location>
        <begin position="371"/>
        <end position="392"/>
    </location>
</feature>
<feature type="transmembrane region" description="Helical" evidence="6">
    <location>
        <begin position="182"/>
        <end position="202"/>
    </location>
</feature>
<dbReference type="PIRSF" id="PIRSF006060">
    <property type="entry name" value="AA_transporter"/>
    <property type="match status" value="1"/>
</dbReference>
<dbReference type="Pfam" id="PF13520">
    <property type="entry name" value="AA_permease_2"/>
    <property type="match status" value="1"/>
</dbReference>
<feature type="transmembrane region" description="Helical" evidence="6">
    <location>
        <begin position="404"/>
        <end position="424"/>
    </location>
</feature>